<gene>
    <name evidence="2" type="ORF">PXEA_LOCUS16161</name>
</gene>
<feature type="compositionally biased region" description="Pro residues" evidence="1">
    <location>
        <begin position="1"/>
        <end position="13"/>
    </location>
</feature>
<dbReference type="Proteomes" id="UP000784294">
    <property type="component" value="Unassembled WGS sequence"/>
</dbReference>
<feature type="region of interest" description="Disordered" evidence="1">
    <location>
        <begin position="1"/>
        <end position="31"/>
    </location>
</feature>
<evidence type="ECO:0000313" key="3">
    <source>
        <dbReference type="Proteomes" id="UP000784294"/>
    </source>
</evidence>
<accession>A0A3S5BFV4</accession>
<comment type="caution">
    <text evidence="2">The sequence shown here is derived from an EMBL/GenBank/DDBJ whole genome shotgun (WGS) entry which is preliminary data.</text>
</comment>
<feature type="non-terminal residue" evidence="2">
    <location>
        <position position="1"/>
    </location>
</feature>
<name>A0A3S5BFV4_9PLAT</name>
<sequence length="122" mass="12514">SDEASPPLPPPPIAFQDPPSEFPEGRDKIDQETANGVGHSLVLGVVTELSSVDVASRPPAIVATDSPSPHCGQARGTSRSEAHSLLVAITIASSTTTTATITDVLSTTPATSTSSKEVVHFI</sequence>
<protein>
    <submittedName>
        <fullName evidence="2">Uncharacterized protein</fullName>
    </submittedName>
</protein>
<keyword evidence="3" id="KW-1185">Reference proteome</keyword>
<evidence type="ECO:0000256" key="1">
    <source>
        <dbReference type="SAM" id="MobiDB-lite"/>
    </source>
</evidence>
<evidence type="ECO:0000313" key="2">
    <source>
        <dbReference type="EMBL" id="VEL22721.1"/>
    </source>
</evidence>
<feature type="region of interest" description="Disordered" evidence="1">
    <location>
        <begin position="60"/>
        <end position="79"/>
    </location>
</feature>
<proteinExistence type="predicted"/>
<organism evidence="2 3">
    <name type="scientific">Protopolystoma xenopodis</name>
    <dbReference type="NCBI Taxonomy" id="117903"/>
    <lineage>
        <taxon>Eukaryota</taxon>
        <taxon>Metazoa</taxon>
        <taxon>Spiralia</taxon>
        <taxon>Lophotrochozoa</taxon>
        <taxon>Platyhelminthes</taxon>
        <taxon>Monogenea</taxon>
        <taxon>Polyopisthocotylea</taxon>
        <taxon>Polystomatidea</taxon>
        <taxon>Polystomatidae</taxon>
        <taxon>Protopolystoma</taxon>
    </lineage>
</organism>
<reference evidence="2" key="1">
    <citation type="submission" date="2018-11" db="EMBL/GenBank/DDBJ databases">
        <authorList>
            <consortium name="Pathogen Informatics"/>
        </authorList>
    </citation>
    <scope>NUCLEOTIDE SEQUENCE</scope>
</reference>
<dbReference type="AlphaFoldDB" id="A0A3S5BFV4"/>
<dbReference type="EMBL" id="CAAALY010058061">
    <property type="protein sequence ID" value="VEL22721.1"/>
    <property type="molecule type" value="Genomic_DNA"/>
</dbReference>